<evidence type="ECO:0000256" key="1">
    <source>
        <dbReference type="SAM" id="Phobius"/>
    </source>
</evidence>
<reference evidence="2" key="1">
    <citation type="journal article" date="2020" name="Phytopathology">
        <title>Genome Sequence Resources of Colletotrichum truncatum, C. plurivorum, C. musicola, and C. sojae: Four Species Pathogenic to Soybean (Glycine max).</title>
        <authorList>
            <person name="Rogerio F."/>
            <person name="Boufleur T.R."/>
            <person name="Ciampi-Guillardi M."/>
            <person name="Sukno S.A."/>
            <person name="Thon M.R."/>
            <person name="Massola Junior N.S."/>
            <person name="Baroncelli R."/>
        </authorList>
    </citation>
    <scope>NUCLEOTIDE SEQUENCE</scope>
    <source>
        <strain evidence="2">LFN00145</strain>
    </source>
</reference>
<dbReference type="AlphaFoldDB" id="A0A8H6KC25"/>
<keyword evidence="1" id="KW-0472">Membrane</keyword>
<keyword evidence="3" id="KW-1185">Reference proteome</keyword>
<proteinExistence type="predicted"/>
<evidence type="ECO:0000313" key="2">
    <source>
        <dbReference type="EMBL" id="KAF6828580.1"/>
    </source>
</evidence>
<keyword evidence="1" id="KW-1133">Transmembrane helix</keyword>
<organism evidence="2 3">
    <name type="scientific">Colletotrichum plurivorum</name>
    <dbReference type="NCBI Taxonomy" id="2175906"/>
    <lineage>
        <taxon>Eukaryota</taxon>
        <taxon>Fungi</taxon>
        <taxon>Dikarya</taxon>
        <taxon>Ascomycota</taxon>
        <taxon>Pezizomycotina</taxon>
        <taxon>Sordariomycetes</taxon>
        <taxon>Hypocreomycetidae</taxon>
        <taxon>Glomerellales</taxon>
        <taxon>Glomerellaceae</taxon>
        <taxon>Colletotrichum</taxon>
        <taxon>Colletotrichum orchidearum species complex</taxon>
    </lineage>
</organism>
<comment type="caution">
    <text evidence="2">The sequence shown here is derived from an EMBL/GenBank/DDBJ whole genome shotgun (WGS) entry which is preliminary data.</text>
</comment>
<protein>
    <submittedName>
        <fullName evidence="2">Uncharacterized protein</fullName>
    </submittedName>
</protein>
<keyword evidence="1" id="KW-0812">Transmembrane</keyword>
<dbReference type="Proteomes" id="UP000654918">
    <property type="component" value="Unassembled WGS sequence"/>
</dbReference>
<feature type="transmembrane region" description="Helical" evidence="1">
    <location>
        <begin position="156"/>
        <end position="176"/>
    </location>
</feature>
<accession>A0A8H6KC25</accession>
<feature type="transmembrane region" description="Helical" evidence="1">
    <location>
        <begin position="131"/>
        <end position="150"/>
    </location>
</feature>
<name>A0A8H6KC25_9PEZI</name>
<evidence type="ECO:0000313" key="3">
    <source>
        <dbReference type="Proteomes" id="UP000654918"/>
    </source>
</evidence>
<dbReference type="EMBL" id="WIGO01000120">
    <property type="protein sequence ID" value="KAF6828580.1"/>
    <property type="molecule type" value="Genomic_DNA"/>
</dbReference>
<gene>
    <name evidence="2" type="ORF">CPLU01_08449</name>
</gene>
<sequence>MSGNLQEYPSAYNIQNNTWLTYDKPRDGKMYIFMLPTTALKQFGIKKPIDVVSHWALCINGICYELQRVNSKEYNFGWKTEPDFVKYRHEKQNKGIVYGELGYMARLYPHDWIKEVDQWVKAAGNTRDGSFFAIAAGASLMVAGLAFGGMDAGATSAAGFAMAAGNTLRTTAWLITARDSRSKKIKEGQKEIRKIMEKNGKPLHPA</sequence>